<keyword evidence="8 13" id="KW-0418">Kinase</keyword>
<keyword evidence="5 13" id="KW-0808">Transferase</keyword>
<evidence type="ECO:0000256" key="10">
    <source>
        <dbReference type="ARBA" id="ARBA00022842"/>
    </source>
</evidence>
<keyword evidence="12" id="KW-0670">Pyruvate</keyword>
<comment type="catalytic activity">
    <reaction evidence="13">
        <text>pyruvate + ATP = phosphoenolpyruvate + ADP + H(+)</text>
        <dbReference type="Rhea" id="RHEA:18157"/>
        <dbReference type="ChEBI" id="CHEBI:15361"/>
        <dbReference type="ChEBI" id="CHEBI:15378"/>
        <dbReference type="ChEBI" id="CHEBI:30616"/>
        <dbReference type="ChEBI" id="CHEBI:58702"/>
        <dbReference type="ChEBI" id="CHEBI:456216"/>
        <dbReference type="EC" id="2.7.1.40"/>
    </reaction>
</comment>
<evidence type="ECO:0000256" key="5">
    <source>
        <dbReference type="ARBA" id="ARBA00022679"/>
    </source>
</evidence>
<keyword evidence="7" id="KW-0547">Nucleotide-binding</keyword>
<dbReference type="PRINTS" id="PR01050">
    <property type="entry name" value="PYRUVTKNASE"/>
</dbReference>
<sequence length="228" mass="25900">MMESMTKKPRPTRAEIADVTNAVLDGADCVMLSGESAKGDYAVETVKTMGMVCEPFNWQLKFPLQSFQSCPIFLIPDLPRSREDILSVEILHRNETLRAESLHAHTSHRHFRSGDIPANLRHSHHRSLHNWAVRLTRQYSAQNLLERKRFTISGQHGSYQNISHTFPLSVSSAICKSPEHCNFVGVWYPSLYMTNPRTGSPILTKKYRAVSRWVFSVDSSRTETPSSS</sequence>
<dbReference type="PANTHER" id="PTHR11817">
    <property type="entry name" value="PYRUVATE KINASE"/>
    <property type="match status" value="1"/>
</dbReference>
<dbReference type="EC" id="2.7.1.40" evidence="4 13"/>
<name>A0A1D1VEC5_RAMVA</name>
<evidence type="ECO:0000256" key="2">
    <source>
        <dbReference type="ARBA" id="ARBA00004997"/>
    </source>
</evidence>
<proteinExistence type="inferred from homology"/>
<keyword evidence="16" id="KW-1185">Reference proteome</keyword>
<comment type="cofactor">
    <cofactor evidence="1">
        <name>K(+)</name>
        <dbReference type="ChEBI" id="CHEBI:29103"/>
    </cofactor>
</comment>
<dbReference type="InterPro" id="IPR001697">
    <property type="entry name" value="Pyr_Knase"/>
</dbReference>
<reference evidence="15 16" key="1">
    <citation type="journal article" date="2016" name="Nat. Commun.">
        <title>Extremotolerant tardigrade genome and improved radiotolerance of human cultured cells by tardigrade-unique protein.</title>
        <authorList>
            <person name="Hashimoto T."/>
            <person name="Horikawa D.D."/>
            <person name="Saito Y."/>
            <person name="Kuwahara H."/>
            <person name="Kozuka-Hata H."/>
            <person name="Shin-I T."/>
            <person name="Minakuchi Y."/>
            <person name="Ohishi K."/>
            <person name="Motoyama A."/>
            <person name="Aizu T."/>
            <person name="Enomoto A."/>
            <person name="Kondo K."/>
            <person name="Tanaka S."/>
            <person name="Hara Y."/>
            <person name="Koshikawa S."/>
            <person name="Sagara H."/>
            <person name="Miura T."/>
            <person name="Yokobori S."/>
            <person name="Miyagawa K."/>
            <person name="Suzuki Y."/>
            <person name="Kubo T."/>
            <person name="Oyama M."/>
            <person name="Kohara Y."/>
            <person name="Fujiyama A."/>
            <person name="Arakawa K."/>
            <person name="Katayama T."/>
            <person name="Toyoda A."/>
            <person name="Kunieda T."/>
        </authorList>
    </citation>
    <scope>NUCLEOTIDE SEQUENCE [LARGE SCALE GENOMIC DNA]</scope>
    <source>
        <strain evidence="15 16">YOKOZUNA-1</strain>
    </source>
</reference>
<keyword evidence="6" id="KW-0479">Metal-binding</keyword>
<keyword evidence="9" id="KW-0067">ATP-binding</keyword>
<dbReference type="OrthoDB" id="108365at2759"/>
<dbReference type="InterPro" id="IPR015813">
    <property type="entry name" value="Pyrv/PenolPyrv_kinase-like_dom"/>
</dbReference>
<evidence type="ECO:0000256" key="12">
    <source>
        <dbReference type="ARBA" id="ARBA00023317"/>
    </source>
</evidence>
<dbReference type="GO" id="GO:0030955">
    <property type="term" value="F:potassium ion binding"/>
    <property type="evidence" value="ECO:0007669"/>
    <property type="project" value="InterPro"/>
</dbReference>
<evidence type="ECO:0000313" key="16">
    <source>
        <dbReference type="Proteomes" id="UP000186922"/>
    </source>
</evidence>
<dbReference type="UniPathway" id="UPA00109">
    <property type="reaction ID" value="UER00188"/>
</dbReference>
<dbReference type="Gene3D" id="3.20.20.60">
    <property type="entry name" value="Phosphoenolpyruvate-binding domains"/>
    <property type="match status" value="1"/>
</dbReference>
<accession>A0A1D1VEC5</accession>
<keyword evidence="11 13" id="KW-0324">Glycolysis</keyword>
<dbReference type="GO" id="GO:0005524">
    <property type="term" value="F:ATP binding"/>
    <property type="evidence" value="ECO:0007669"/>
    <property type="project" value="UniProtKB-KW"/>
</dbReference>
<dbReference type="SUPFAM" id="SSF51621">
    <property type="entry name" value="Phosphoenolpyruvate/pyruvate domain"/>
    <property type="match status" value="1"/>
</dbReference>
<evidence type="ECO:0000256" key="9">
    <source>
        <dbReference type="ARBA" id="ARBA00022840"/>
    </source>
</evidence>
<dbReference type="STRING" id="947166.A0A1D1VEC5"/>
<evidence type="ECO:0000256" key="8">
    <source>
        <dbReference type="ARBA" id="ARBA00022777"/>
    </source>
</evidence>
<keyword evidence="10 13" id="KW-0460">Magnesium</keyword>
<organism evidence="15 16">
    <name type="scientific">Ramazzottius varieornatus</name>
    <name type="common">Water bear</name>
    <name type="synonym">Tardigrade</name>
    <dbReference type="NCBI Taxonomy" id="947166"/>
    <lineage>
        <taxon>Eukaryota</taxon>
        <taxon>Metazoa</taxon>
        <taxon>Ecdysozoa</taxon>
        <taxon>Tardigrada</taxon>
        <taxon>Eutardigrada</taxon>
        <taxon>Parachela</taxon>
        <taxon>Hypsibioidea</taxon>
        <taxon>Ramazzottiidae</taxon>
        <taxon>Ramazzottius</taxon>
    </lineage>
</organism>
<dbReference type="Pfam" id="PF00224">
    <property type="entry name" value="PK"/>
    <property type="match status" value="1"/>
</dbReference>
<evidence type="ECO:0000256" key="4">
    <source>
        <dbReference type="ARBA" id="ARBA00012142"/>
    </source>
</evidence>
<evidence type="ECO:0000259" key="14">
    <source>
        <dbReference type="Pfam" id="PF00224"/>
    </source>
</evidence>
<dbReference type="GO" id="GO:0016301">
    <property type="term" value="F:kinase activity"/>
    <property type="evidence" value="ECO:0007669"/>
    <property type="project" value="UniProtKB-KW"/>
</dbReference>
<dbReference type="AlphaFoldDB" id="A0A1D1VEC5"/>
<dbReference type="GO" id="GO:0004743">
    <property type="term" value="F:pyruvate kinase activity"/>
    <property type="evidence" value="ECO:0007669"/>
    <property type="project" value="UniProtKB-EC"/>
</dbReference>
<evidence type="ECO:0000256" key="3">
    <source>
        <dbReference type="ARBA" id="ARBA00008663"/>
    </source>
</evidence>
<protein>
    <recommendedName>
        <fullName evidence="4 13">Pyruvate kinase</fullName>
        <ecNumber evidence="4 13">2.7.1.40</ecNumber>
    </recommendedName>
</protein>
<dbReference type="GO" id="GO:0000287">
    <property type="term" value="F:magnesium ion binding"/>
    <property type="evidence" value="ECO:0007669"/>
    <property type="project" value="InterPro"/>
</dbReference>
<evidence type="ECO:0000256" key="1">
    <source>
        <dbReference type="ARBA" id="ARBA00001958"/>
    </source>
</evidence>
<dbReference type="EMBL" id="BDGG01000005">
    <property type="protein sequence ID" value="GAV00005.1"/>
    <property type="molecule type" value="Genomic_DNA"/>
</dbReference>
<dbReference type="Proteomes" id="UP000186922">
    <property type="component" value="Unassembled WGS sequence"/>
</dbReference>
<comment type="caution">
    <text evidence="15">The sequence shown here is derived from an EMBL/GenBank/DDBJ whole genome shotgun (WGS) entry which is preliminary data.</text>
</comment>
<evidence type="ECO:0000256" key="7">
    <source>
        <dbReference type="ARBA" id="ARBA00022741"/>
    </source>
</evidence>
<dbReference type="InterPro" id="IPR040442">
    <property type="entry name" value="Pyrv_kinase-like_dom_sf"/>
</dbReference>
<dbReference type="InterPro" id="IPR015793">
    <property type="entry name" value="Pyrv_Knase_brl"/>
</dbReference>
<evidence type="ECO:0000256" key="11">
    <source>
        <dbReference type="ARBA" id="ARBA00023152"/>
    </source>
</evidence>
<comment type="pathway">
    <text evidence="2 13">Carbohydrate degradation; glycolysis; pyruvate from D-glyceraldehyde 3-phosphate: step 5/5.</text>
</comment>
<feature type="domain" description="Pyruvate kinase barrel" evidence="14">
    <location>
        <begin position="1"/>
        <end position="46"/>
    </location>
</feature>
<evidence type="ECO:0000256" key="6">
    <source>
        <dbReference type="ARBA" id="ARBA00022723"/>
    </source>
</evidence>
<evidence type="ECO:0000256" key="13">
    <source>
        <dbReference type="RuleBase" id="RU000504"/>
    </source>
</evidence>
<gene>
    <name evidence="15" type="primary">RvY_10924-1</name>
    <name evidence="15" type="synonym">RvY_10924.1</name>
    <name evidence="15" type="ORF">RvY_10924</name>
</gene>
<comment type="similarity">
    <text evidence="3 13">Belongs to the pyruvate kinase family.</text>
</comment>
<evidence type="ECO:0000313" key="15">
    <source>
        <dbReference type="EMBL" id="GAV00005.1"/>
    </source>
</evidence>